<proteinExistence type="inferred from homology"/>
<keyword evidence="6 14" id="KW-0808">Transferase</keyword>
<dbReference type="UniPathway" id="UPA00050">
    <property type="reaction ID" value="UER00461"/>
</dbReference>
<dbReference type="InterPro" id="IPR001341">
    <property type="entry name" value="Asp_kinase"/>
</dbReference>
<dbReference type="InterPro" id="IPR001048">
    <property type="entry name" value="Asp/Glu/Uridylate_kinase"/>
</dbReference>
<dbReference type="NCBIfam" id="TIGR00656">
    <property type="entry name" value="asp_kin_monofn"/>
    <property type="match status" value="1"/>
</dbReference>
<dbReference type="GO" id="GO:0004072">
    <property type="term" value="F:aspartate kinase activity"/>
    <property type="evidence" value="ECO:0007669"/>
    <property type="project" value="UniProtKB-EC"/>
</dbReference>
<dbReference type="GO" id="GO:0005829">
    <property type="term" value="C:cytosol"/>
    <property type="evidence" value="ECO:0007669"/>
    <property type="project" value="TreeGrafter"/>
</dbReference>
<dbReference type="GO" id="GO:0005524">
    <property type="term" value="F:ATP binding"/>
    <property type="evidence" value="ECO:0007669"/>
    <property type="project" value="UniProtKB-KW"/>
</dbReference>
<dbReference type="InterPro" id="IPR054352">
    <property type="entry name" value="ACT_Aspartokinase"/>
</dbReference>
<comment type="pathway">
    <text evidence="2 15">Amino-acid biosynthesis; L-methionine biosynthesis via de novo pathway; L-homoserine from L-aspartate: step 1/3.</text>
</comment>
<dbReference type="UniPathway" id="UPA00051">
    <property type="reaction ID" value="UER00462"/>
</dbReference>
<dbReference type="EMBL" id="AP019835">
    <property type="protein sequence ID" value="BBM49761.1"/>
    <property type="molecule type" value="Genomic_DNA"/>
</dbReference>
<dbReference type="FunFam" id="3.40.1160.10:FF:000002">
    <property type="entry name" value="Aspartokinase"/>
    <property type="match status" value="1"/>
</dbReference>
<dbReference type="RefSeq" id="WP_021746799.1">
    <property type="nucleotide sequence ID" value="NZ_AP019835.1"/>
</dbReference>
<dbReference type="PIRSF" id="PIRSF000726">
    <property type="entry name" value="Asp_kin"/>
    <property type="match status" value="1"/>
</dbReference>
<dbReference type="PROSITE" id="PS51671">
    <property type="entry name" value="ACT"/>
    <property type="match status" value="1"/>
</dbReference>
<sequence>MALIIQKYGGTSVANAERVKEVAKRVVKYKKAGHDVIVVVSAPAGRTDALVKRAYELSDTPNKREFDMLLTSGEQISIASLAIAIEELGEKAVSLNAFQVNFKTTSVHTKAKIIDIDTQIIQEKLDKGNVVVFAGFQGITENNEITTLGRGGSDTTAVALGAALDADEVEIYTDVDGVYTADPRIVKNATKLKTISYQEMLELAASGAKVLHPRSVEIAAKYGIKIHLRSSFDDSTGTIVQKDEEFEKFENQNIYTEGEAMEKVKIAGITSSKNEGKITLFGVPDKPGIAAKVFSRLAKEKISTDIILQSSSINKELNNISFTVKIDDLKEAVAISEQIKEKIGAEGVLYKEKIAKVSVVGIGLKSHYETTAEIFDTLAENGINIDMISCSEINVSCIIHEDDVNKAVNALHKRFIENED</sequence>
<dbReference type="PATRIC" id="fig|157687.3.peg.659"/>
<reference evidence="19" key="2">
    <citation type="submission" date="2016-01" db="EMBL/GenBank/DDBJ databases">
        <authorList>
            <person name="Mitreva M."/>
            <person name="Pepin K.H."/>
            <person name="Mihindukulasuriya K.A."/>
            <person name="Fulton R."/>
            <person name="Fronick C."/>
            <person name="O'Laughlin M."/>
            <person name="Miner T."/>
            <person name="Herter B."/>
            <person name="Rosa B.A."/>
            <person name="Cordes M."/>
            <person name="Tomlinson C."/>
            <person name="Wollam A."/>
            <person name="Palsikar V.B."/>
            <person name="Mardis E.R."/>
            <person name="Wilson R.K."/>
        </authorList>
    </citation>
    <scope>NUCLEOTIDE SEQUENCE [LARGE SCALE GENOMIC DNA]</scope>
    <source>
        <strain evidence="19">KA00185</strain>
    </source>
</reference>
<evidence type="ECO:0000256" key="12">
    <source>
        <dbReference type="ARBA" id="ARBA00047872"/>
    </source>
</evidence>
<gene>
    <name evidence="18" type="ORF">HMPREF3180_00659</name>
    <name evidence="17" type="ORF">JMUB3934_1057</name>
</gene>
<evidence type="ECO:0000259" key="16">
    <source>
        <dbReference type="PROSITE" id="PS51671"/>
    </source>
</evidence>
<dbReference type="EC" id="2.7.2.4" evidence="14"/>
<protein>
    <recommendedName>
        <fullName evidence="14">Aspartokinase</fullName>
        <ecNumber evidence="14">2.7.2.4</ecNumber>
    </recommendedName>
</protein>
<evidence type="ECO:0000256" key="11">
    <source>
        <dbReference type="ARBA" id="ARBA00023154"/>
    </source>
</evidence>
<dbReference type="NCBIfam" id="TIGR00657">
    <property type="entry name" value="asp_kinases"/>
    <property type="match status" value="1"/>
</dbReference>
<dbReference type="InterPro" id="IPR005260">
    <property type="entry name" value="Asp_kin_monofn"/>
</dbReference>
<evidence type="ECO:0000313" key="18">
    <source>
        <dbReference type="EMBL" id="KXB68814.1"/>
    </source>
</evidence>
<dbReference type="NCBIfam" id="NF005154">
    <property type="entry name" value="PRK06635.1-2"/>
    <property type="match status" value="1"/>
</dbReference>
<dbReference type="InterPro" id="IPR018042">
    <property type="entry name" value="Aspartate_kinase_CS"/>
</dbReference>
<keyword evidence="9 14" id="KW-0418">Kinase</keyword>
<dbReference type="Pfam" id="PF22468">
    <property type="entry name" value="ACT_9"/>
    <property type="match status" value="2"/>
</dbReference>
<dbReference type="PANTHER" id="PTHR21499">
    <property type="entry name" value="ASPARTATE KINASE"/>
    <property type="match status" value="1"/>
</dbReference>
<feature type="binding site" evidence="13">
    <location>
        <position position="179"/>
    </location>
    <ligand>
        <name>ATP</name>
        <dbReference type="ChEBI" id="CHEBI:30616"/>
    </ligand>
</feature>
<comment type="pathway">
    <text evidence="1 15">Amino-acid biosynthesis; L-lysine biosynthesis via DAP pathway; (S)-tetrahydrodipicolinate from L-aspartate: step 1/4.</text>
</comment>
<dbReference type="FunFam" id="3.30.2130.10:FF:000001">
    <property type="entry name" value="Bifunctional aspartokinase/homoserine dehydrogenase"/>
    <property type="match status" value="1"/>
</dbReference>
<dbReference type="Gene3D" id="3.40.1160.10">
    <property type="entry name" value="Acetylglutamate kinase-like"/>
    <property type="match status" value="1"/>
</dbReference>
<evidence type="ECO:0000256" key="8">
    <source>
        <dbReference type="ARBA" id="ARBA00022741"/>
    </source>
</evidence>
<evidence type="ECO:0000256" key="14">
    <source>
        <dbReference type="RuleBase" id="RU003448"/>
    </source>
</evidence>
<comment type="pathway">
    <text evidence="3 15">Amino-acid biosynthesis; L-threonine biosynthesis; L-threonine from L-aspartate: step 1/5.</text>
</comment>
<evidence type="ECO:0000256" key="9">
    <source>
        <dbReference type="ARBA" id="ARBA00022777"/>
    </source>
</evidence>
<dbReference type="Proteomes" id="UP000321501">
    <property type="component" value="Chromosome"/>
</dbReference>
<dbReference type="PANTHER" id="PTHR21499:SF3">
    <property type="entry name" value="ASPARTOKINASE"/>
    <property type="match status" value="1"/>
</dbReference>
<keyword evidence="10 13" id="KW-0067">ATP-binding</keyword>
<evidence type="ECO:0000256" key="2">
    <source>
        <dbReference type="ARBA" id="ARBA00004986"/>
    </source>
</evidence>
<dbReference type="PROSITE" id="PS00324">
    <property type="entry name" value="ASPARTOKINASE"/>
    <property type="match status" value="1"/>
</dbReference>
<evidence type="ECO:0000256" key="10">
    <source>
        <dbReference type="ARBA" id="ARBA00022840"/>
    </source>
</evidence>
<evidence type="ECO:0000256" key="5">
    <source>
        <dbReference type="ARBA" id="ARBA00022605"/>
    </source>
</evidence>
<accession>A0A134AM93</accession>
<dbReference type="UniPathway" id="UPA00034">
    <property type="reaction ID" value="UER00015"/>
</dbReference>
<keyword evidence="7" id="KW-0677">Repeat</keyword>
<dbReference type="STRING" id="157687.HMPREF3180_00659"/>
<feature type="binding site" evidence="13">
    <location>
        <position position="74"/>
    </location>
    <ligand>
        <name>substrate</name>
    </ligand>
</feature>
<dbReference type="CDD" id="cd04923">
    <property type="entry name" value="ACT_AK-LysC-DapG-like_2"/>
    <property type="match status" value="1"/>
</dbReference>
<evidence type="ECO:0000256" key="7">
    <source>
        <dbReference type="ARBA" id="ARBA00022737"/>
    </source>
</evidence>
<dbReference type="NCBIfam" id="NF005155">
    <property type="entry name" value="PRK06635.1-4"/>
    <property type="match status" value="1"/>
</dbReference>
<evidence type="ECO:0000313" key="20">
    <source>
        <dbReference type="Proteomes" id="UP000321501"/>
    </source>
</evidence>
<dbReference type="InterPro" id="IPR045865">
    <property type="entry name" value="ACT-like_dom_sf"/>
</dbReference>
<dbReference type="InterPro" id="IPR041740">
    <property type="entry name" value="AKii-LysC-BS"/>
</dbReference>
<name>A0A134AM93_9FUSO</name>
<organism evidence="18 19">
    <name type="scientific">Leptotrichia wadei</name>
    <dbReference type="NCBI Taxonomy" id="157687"/>
    <lineage>
        <taxon>Bacteria</taxon>
        <taxon>Fusobacteriati</taxon>
        <taxon>Fusobacteriota</taxon>
        <taxon>Fusobacteriia</taxon>
        <taxon>Fusobacteriales</taxon>
        <taxon>Leptotrichiaceae</taxon>
        <taxon>Leptotrichia</taxon>
    </lineage>
</organism>
<dbReference type="GO" id="GO:0009089">
    <property type="term" value="P:lysine biosynthetic process via diaminopimelate"/>
    <property type="evidence" value="ECO:0007669"/>
    <property type="project" value="UniProtKB-UniPathway"/>
</dbReference>
<dbReference type="InterPro" id="IPR036393">
    <property type="entry name" value="AceGlu_kinase-like_sf"/>
</dbReference>
<keyword evidence="8 13" id="KW-0547">Nucleotide-binding</keyword>
<keyword evidence="19" id="KW-1185">Reference proteome</keyword>
<evidence type="ECO:0000256" key="3">
    <source>
        <dbReference type="ARBA" id="ARBA00005139"/>
    </source>
</evidence>
<evidence type="ECO:0000313" key="17">
    <source>
        <dbReference type="EMBL" id="BBM49761.1"/>
    </source>
</evidence>
<dbReference type="EMBL" id="LSDD01000037">
    <property type="protein sequence ID" value="KXB68814.1"/>
    <property type="molecule type" value="Genomic_DNA"/>
</dbReference>
<dbReference type="OrthoDB" id="9799110at2"/>
<feature type="binding site" evidence="13">
    <location>
        <position position="184"/>
    </location>
    <ligand>
        <name>ATP</name>
        <dbReference type="ChEBI" id="CHEBI:30616"/>
    </ligand>
</feature>
<feature type="binding site" evidence="13">
    <location>
        <begin position="173"/>
        <end position="174"/>
    </location>
    <ligand>
        <name>ATP</name>
        <dbReference type="ChEBI" id="CHEBI:30616"/>
    </ligand>
</feature>
<evidence type="ECO:0000313" key="19">
    <source>
        <dbReference type="Proteomes" id="UP000070483"/>
    </source>
</evidence>
<feature type="binding site" evidence="13">
    <location>
        <begin position="209"/>
        <end position="210"/>
    </location>
    <ligand>
        <name>ATP</name>
        <dbReference type="ChEBI" id="CHEBI:30616"/>
    </ligand>
</feature>
<feature type="binding site" evidence="13">
    <location>
        <begin position="7"/>
        <end position="10"/>
    </location>
    <ligand>
        <name>ATP</name>
        <dbReference type="ChEBI" id="CHEBI:30616"/>
    </ligand>
</feature>
<comment type="similarity">
    <text evidence="4 14">Belongs to the aspartokinase family.</text>
</comment>
<dbReference type="CDD" id="cd04913">
    <property type="entry name" value="ACT_AKii-LysC-BS-like_1"/>
    <property type="match status" value="1"/>
</dbReference>
<keyword evidence="5 15" id="KW-0028">Amino-acid biosynthesis</keyword>
<evidence type="ECO:0000256" key="4">
    <source>
        <dbReference type="ARBA" id="ARBA00010122"/>
    </source>
</evidence>
<evidence type="ECO:0000256" key="13">
    <source>
        <dbReference type="PIRSR" id="PIRSR000726-1"/>
    </source>
</evidence>
<keyword evidence="11" id="KW-0457">Lysine biosynthesis</keyword>
<dbReference type="SUPFAM" id="SSF55021">
    <property type="entry name" value="ACT-like"/>
    <property type="match status" value="2"/>
</dbReference>
<dbReference type="CDD" id="cd04261">
    <property type="entry name" value="AAK_AKii-LysC-BS"/>
    <property type="match status" value="1"/>
</dbReference>
<evidence type="ECO:0000256" key="1">
    <source>
        <dbReference type="ARBA" id="ARBA00004766"/>
    </source>
</evidence>
<dbReference type="GO" id="GO:0009090">
    <property type="term" value="P:homoserine biosynthetic process"/>
    <property type="evidence" value="ECO:0007669"/>
    <property type="project" value="TreeGrafter"/>
</dbReference>
<evidence type="ECO:0000256" key="15">
    <source>
        <dbReference type="RuleBase" id="RU004249"/>
    </source>
</evidence>
<feature type="binding site" evidence="13">
    <location>
        <position position="47"/>
    </location>
    <ligand>
        <name>substrate</name>
    </ligand>
</feature>
<reference evidence="17 20" key="3">
    <citation type="submission" date="2019-07" db="EMBL/GenBank/DDBJ databases">
        <title>Complete Genome Sequence of Leptotrichia wadei Strain JMUB3934.</title>
        <authorList>
            <person name="Watanabe S."/>
            <person name="Cui L."/>
        </authorList>
    </citation>
    <scope>NUCLEOTIDE SEQUENCE [LARGE SCALE GENOMIC DNA]</scope>
    <source>
        <strain evidence="17 20">JMUB3934</strain>
    </source>
</reference>
<dbReference type="AlphaFoldDB" id="A0A134AM93"/>
<dbReference type="Pfam" id="PF00696">
    <property type="entry name" value="AA_kinase"/>
    <property type="match status" value="1"/>
</dbReference>
<dbReference type="Gene3D" id="3.30.2130.10">
    <property type="entry name" value="VC0802-like"/>
    <property type="match status" value="1"/>
</dbReference>
<dbReference type="GO" id="GO:0009088">
    <property type="term" value="P:threonine biosynthetic process"/>
    <property type="evidence" value="ECO:0007669"/>
    <property type="project" value="UniProtKB-UniPathway"/>
</dbReference>
<dbReference type="SUPFAM" id="SSF53633">
    <property type="entry name" value="Carbamate kinase-like"/>
    <property type="match status" value="1"/>
</dbReference>
<dbReference type="InterPro" id="IPR002912">
    <property type="entry name" value="ACT_dom"/>
</dbReference>
<evidence type="ECO:0000256" key="6">
    <source>
        <dbReference type="ARBA" id="ARBA00022679"/>
    </source>
</evidence>
<dbReference type="Proteomes" id="UP000070483">
    <property type="component" value="Unassembled WGS sequence"/>
</dbReference>
<feature type="domain" description="ACT" evidence="16">
    <location>
        <begin position="278"/>
        <end position="362"/>
    </location>
</feature>
<comment type="catalytic activity">
    <reaction evidence="12 14">
        <text>L-aspartate + ATP = 4-phospho-L-aspartate + ADP</text>
        <dbReference type="Rhea" id="RHEA:23776"/>
        <dbReference type="ChEBI" id="CHEBI:29991"/>
        <dbReference type="ChEBI" id="CHEBI:30616"/>
        <dbReference type="ChEBI" id="CHEBI:57535"/>
        <dbReference type="ChEBI" id="CHEBI:456216"/>
        <dbReference type="EC" id="2.7.2.4"/>
    </reaction>
</comment>
<reference evidence="18" key="1">
    <citation type="submission" date="2016-01" db="EMBL/GenBank/DDBJ databases">
        <authorList>
            <person name="Oliw E.H."/>
        </authorList>
    </citation>
    <scope>NUCLEOTIDE SEQUENCE [LARGE SCALE GENOMIC DNA]</scope>
    <source>
        <strain evidence="18">KA00185</strain>
    </source>
</reference>